<evidence type="ECO:0000313" key="2">
    <source>
        <dbReference type="EMBL" id="KLO17325.1"/>
    </source>
</evidence>
<keyword evidence="3" id="KW-1185">Reference proteome</keyword>
<organism evidence="2 3">
    <name type="scientific">Schizopora paradoxa</name>
    <dbReference type="NCBI Taxonomy" id="27342"/>
    <lineage>
        <taxon>Eukaryota</taxon>
        <taxon>Fungi</taxon>
        <taxon>Dikarya</taxon>
        <taxon>Basidiomycota</taxon>
        <taxon>Agaricomycotina</taxon>
        <taxon>Agaricomycetes</taxon>
        <taxon>Hymenochaetales</taxon>
        <taxon>Schizoporaceae</taxon>
        <taxon>Schizopora</taxon>
    </lineage>
</organism>
<accession>A0A0H2RYY7</accession>
<sequence>MSEQRRPHEPMSDARTPLIAGSILRELHTRHRELDDALDLALSPNPQVKSSSSTPISSPYFYNTSTISKRKGKIMTKPMQSTYMVRCPRSLQSSPALTAQHRNQQRQQPTQILIVHAWQHLLSFPPYHLLCRMYNRRHPCSPTSARRANRASFHRHETQPT</sequence>
<protein>
    <submittedName>
        <fullName evidence="2">Uncharacterized protein</fullName>
    </submittedName>
</protein>
<evidence type="ECO:0000313" key="3">
    <source>
        <dbReference type="Proteomes" id="UP000053477"/>
    </source>
</evidence>
<reference evidence="2 3" key="1">
    <citation type="submission" date="2015-04" db="EMBL/GenBank/DDBJ databases">
        <title>Complete genome sequence of Schizopora paradoxa KUC8140, a cosmopolitan wood degrader in East Asia.</title>
        <authorList>
            <consortium name="DOE Joint Genome Institute"/>
            <person name="Min B."/>
            <person name="Park H."/>
            <person name="Jang Y."/>
            <person name="Kim J.-J."/>
            <person name="Kim K.H."/>
            <person name="Pangilinan J."/>
            <person name="Lipzen A."/>
            <person name="Riley R."/>
            <person name="Grigoriev I.V."/>
            <person name="Spatafora J.W."/>
            <person name="Choi I.-G."/>
        </authorList>
    </citation>
    <scope>NUCLEOTIDE SEQUENCE [LARGE SCALE GENOMIC DNA]</scope>
    <source>
        <strain evidence="2 3">KUC8140</strain>
    </source>
</reference>
<proteinExistence type="predicted"/>
<dbReference type="Proteomes" id="UP000053477">
    <property type="component" value="Unassembled WGS sequence"/>
</dbReference>
<dbReference type="AlphaFoldDB" id="A0A0H2RYY7"/>
<dbReference type="EMBL" id="KQ085906">
    <property type="protein sequence ID" value="KLO17325.1"/>
    <property type="molecule type" value="Genomic_DNA"/>
</dbReference>
<name>A0A0H2RYY7_9AGAM</name>
<feature type="region of interest" description="Disordered" evidence="1">
    <location>
        <begin position="140"/>
        <end position="161"/>
    </location>
</feature>
<dbReference type="InParanoid" id="A0A0H2RYY7"/>
<evidence type="ECO:0000256" key="1">
    <source>
        <dbReference type="SAM" id="MobiDB-lite"/>
    </source>
</evidence>
<gene>
    <name evidence="2" type="ORF">SCHPADRAFT_173357</name>
</gene>